<evidence type="ECO:0000256" key="1">
    <source>
        <dbReference type="SAM" id="MobiDB-lite"/>
    </source>
</evidence>
<dbReference type="HOGENOM" id="CLU_2061757_0_0_1"/>
<organism evidence="2 3">
    <name type="scientific">Collybiopsis luxurians FD-317 M1</name>
    <dbReference type="NCBI Taxonomy" id="944289"/>
    <lineage>
        <taxon>Eukaryota</taxon>
        <taxon>Fungi</taxon>
        <taxon>Dikarya</taxon>
        <taxon>Basidiomycota</taxon>
        <taxon>Agaricomycotina</taxon>
        <taxon>Agaricomycetes</taxon>
        <taxon>Agaricomycetidae</taxon>
        <taxon>Agaricales</taxon>
        <taxon>Marasmiineae</taxon>
        <taxon>Omphalotaceae</taxon>
        <taxon>Collybiopsis</taxon>
        <taxon>Collybiopsis luxurians</taxon>
    </lineage>
</organism>
<protein>
    <submittedName>
        <fullName evidence="2">Uncharacterized protein</fullName>
    </submittedName>
</protein>
<evidence type="ECO:0000313" key="2">
    <source>
        <dbReference type="EMBL" id="KIK61952.1"/>
    </source>
</evidence>
<accession>A0A0D0CRT1</accession>
<keyword evidence="3" id="KW-1185">Reference proteome</keyword>
<dbReference type="EMBL" id="KN834769">
    <property type="protein sequence ID" value="KIK61952.1"/>
    <property type="molecule type" value="Genomic_DNA"/>
</dbReference>
<feature type="compositionally biased region" description="Low complexity" evidence="1">
    <location>
        <begin position="38"/>
        <end position="54"/>
    </location>
</feature>
<proteinExistence type="predicted"/>
<feature type="region of interest" description="Disordered" evidence="1">
    <location>
        <begin position="1"/>
        <end position="59"/>
    </location>
</feature>
<evidence type="ECO:0000313" key="3">
    <source>
        <dbReference type="Proteomes" id="UP000053593"/>
    </source>
</evidence>
<reference evidence="2 3" key="1">
    <citation type="submission" date="2014-04" db="EMBL/GenBank/DDBJ databases">
        <title>Evolutionary Origins and Diversification of the Mycorrhizal Mutualists.</title>
        <authorList>
            <consortium name="DOE Joint Genome Institute"/>
            <consortium name="Mycorrhizal Genomics Consortium"/>
            <person name="Kohler A."/>
            <person name="Kuo A."/>
            <person name="Nagy L.G."/>
            <person name="Floudas D."/>
            <person name="Copeland A."/>
            <person name="Barry K.W."/>
            <person name="Cichocki N."/>
            <person name="Veneault-Fourrey C."/>
            <person name="LaButti K."/>
            <person name="Lindquist E.A."/>
            <person name="Lipzen A."/>
            <person name="Lundell T."/>
            <person name="Morin E."/>
            <person name="Murat C."/>
            <person name="Riley R."/>
            <person name="Ohm R."/>
            <person name="Sun H."/>
            <person name="Tunlid A."/>
            <person name="Henrissat B."/>
            <person name="Grigoriev I.V."/>
            <person name="Hibbett D.S."/>
            <person name="Martin F."/>
        </authorList>
    </citation>
    <scope>NUCLEOTIDE SEQUENCE [LARGE SCALE GENOMIC DNA]</scope>
    <source>
        <strain evidence="2 3">FD-317 M1</strain>
    </source>
</reference>
<dbReference type="AlphaFoldDB" id="A0A0D0CRT1"/>
<sequence length="119" mass="13565">MSQPQTLPHSRLPHRPMTHLSSPPHPLPRQFPSKPAMNSSPSVNSSTSPTSSRSKQYIRTTTPTKSCFAFLRSSLKTMYHRIYLPYTASRRRAFVRICIMDQKGNESWKGEEEVQEGCS</sequence>
<name>A0A0D0CRT1_9AGAR</name>
<dbReference type="Proteomes" id="UP000053593">
    <property type="component" value="Unassembled WGS sequence"/>
</dbReference>
<gene>
    <name evidence="2" type="ORF">GYMLUDRAFT_560117</name>
</gene>